<proteinExistence type="predicted"/>
<dbReference type="EMBL" id="ANNX02000047">
    <property type="protein sequence ID" value="KYC37229.1"/>
    <property type="molecule type" value="Genomic_DNA"/>
</dbReference>
<organism evidence="1 2">
    <name type="scientific">Scytonema hofmannii PCC 7110</name>
    <dbReference type="NCBI Taxonomy" id="128403"/>
    <lineage>
        <taxon>Bacteria</taxon>
        <taxon>Bacillati</taxon>
        <taxon>Cyanobacteriota</taxon>
        <taxon>Cyanophyceae</taxon>
        <taxon>Nostocales</taxon>
        <taxon>Scytonemataceae</taxon>
        <taxon>Scytonema</taxon>
    </lineage>
</organism>
<evidence type="ECO:0000313" key="1">
    <source>
        <dbReference type="EMBL" id="KYC37229.1"/>
    </source>
</evidence>
<gene>
    <name evidence="1" type="ORF">WA1_47265</name>
</gene>
<protein>
    <submittedName>
        <fullName evidence="1">Uncharacterized protein</fullName>
    </submittedName>
</protein>
<name>A0A139WXQ6_9CYAN</name>
<sequence>MDKSMNRVLIQDIPEPEILEISNQELQQVCGGLLRLLGLTPPPPTQPIVIIDGEVQQVEPPEPVEPAPPQGLLGILSILGLGAF</sequence>
<comment type="caution">
    <text evidence="1">The sequence shown here is derived from an EMBL/GenBank/DDBJ whole genome shotgun (WGS) entry which is preliminary data.</text>
</comment>
<keyword evidence="2" id="KW-1185">Reference proteome</keyword>
<reference evidence="1 2" key="1">
    <citation type="journal article" date="2013" name="Genome Biol. Evol.">
        <title>Genomes of Stigonematalean cyanobacteria (subsection V) and the evolution of oxygenic photosynthesis from prokaryotes to plastids.</title>
        <authorList>
            <person name="Dagan T."/>
            <person name="Roettger M."/>
            <person name="Stucken K."/>
            <person name="Landan G."/>
            <person name="Koch R."/>
            <person name="Major P."/>
            <person name="Gould S.B."/>
            <person name="Goremykin V.V."/>
            <person name="Rippka R."/>
            <person name="Tandeau de Marsac N."/>
            <person name="Gugger M."/>
            <person name="Lockhart P.J."/>
            <person name="Allen J.F."/>
            <person name="Brune I."/>
            <person name="Maus I."/>
            <person name="Puhler A."/>
            <person name="Martin W.F."/>
        </authorList>
    </citation>
    <scope>NUCLEOTIDE SEQUENCE [LARGE SCALE GENOMIC DNA]</scope>
    <source>
        <strain evidence="1 2">PCC 7110</strain>
    </source>
</reference>
<accession>A0A139WXQ6</accession>
<dbReference type="Proteomes" id="UP000076925">
    <property type="component" value="Unassembled WGS sequence"/>
</dbReference>
<evidence type="ECO:0000313" key="2">
    <source>
        <dbReference type="Proteomes" id="UP000076925"/>
    </source>
</evidence>
<dbReference type="AlphaFoldDB" id="A0A139WXQ6"/>